<dbReference type="InterPro" id="IPR003715">
    <property type="entry name" value="Poly_export_N"/>
</dbReference>
<name>T2JJB0_CROWT</name>
<gene>
    <name evidence="4" type="ORF">CWATWH0402_4584</name>
</gene>
<dbReference type="PANTHER" id="PTHR33619">
    <property type="entry name" value="POLYSACCHARIDE EXPORT PROTEIN GFCE-RELATED"/>
    <property type="match status" value="1"/>
</dbReference>
<protein>
    <submittedName>
        <fullName evidence="4">Putative polysaccharide export protein</fullName>
    </submittedName>
</protein>
<dbReference type="Gene3D" id="3.30.1950.10">
    <property type="entry name" value="wza like domain"/>
    <property type="match status" value="1"/>
</dbReference>
<proteinExistence type="predicted"/>
<organism evidence="4 5">
    <name type="scientific">Crocosphaera watsonii WH 0402</name>
    <dbReference type="NCBI Taxonomy" id="1284629"/>
    <lineage>
        <taxon>Bacteria</taxon>
        <taxon>Bacillati</taxon>
        <taxon>Cyanobacteriota</taxon>
        <taxon>Cyanophyceae</taxon>
        <taxon>Oscillatoriophycideae</taxon>
        <taxon>Chroococcales</taxon>
        <taxon>Aphanothecaceae</taxon>
        <taxon>Crocosphaera</taxon>
    </lineage>
</organism>
<sequence length="489" mass="53379">MVKKVGQYRGLFPLLISLNWIMVSLLWCSPGRSQPSVLDPIPPLEPYPDLRNQGFELSTETEYTLGAGDVIRVTVLPVGDFSGEYQILVDGTLSVPLLGTFPVQGLTLTQLTEFLTQQYRQYVKRPSVTVGLVSPRPLKLAIAGEINNPGSYLLPIEGGQKFPTVTQLIQQAGGLTTVADLDNVTIKRQFQGETLTLTLNLWDLAKKGQLKQDVTLRDGDEIIIPTQEIIDIGETRLLSDANFGLSANQEINVAVVGEVYRPGSYRVLPESNTVSGSQGNIRRQPPRLTFAIQLAGGIKPLADVRQVELRRYNRDGSQQIIAIDLWNLLETGNIEEDIILQEGDTIVIPTAASLPSEESEPLANASFAPASMRVSVVGEVRSPGNIEIPPNTPLNQGILAAGGFDKRRANGATIELVRLNPNGTVTRRDIDIDFAQDITEGDNPILKNNDVVIVNRNFLTAASDTLTTIFAPIGALTGFVNFFRLFDNN</sequence>
<dbReference type="EMBL" id="CAQN01000129">
    <property type="protein sequence ID" value="CCQ65216.1"/>
    <property type="molecule type" value="Genomic_DNA"/>
</dbReference>
<feature type="domain" description="Polysaccharide export protein N-terminal" evidence="2">
    <location>
        <begin position="59"/>
        <end position="131"/>
    </location>
</feature>
<evidence type="ECO:0000256" key="1">
    <source>
        <dbReference type="ARBA" id="ARBA00022729"/>
    </source>
</evidence>
<comment type="caution">
    <text evidence="4">The sequence shown here is derived from an EMBL/GenBank/DDBJ whole genome shotgun (WGS) entry which is preliminary data.</text>
</comment>
<reference evidence="4 5" key="2">
    <citation type="submission" date="2013-09" db="EMBL/GenBank/DDBJ databases">
        <title>Whole genome comparison of six Crocosphaera watsonii strains with differing phenotypes.</title>
        <authorList>
            <person name="Bench S.R."/>
            <person name="Heller P."/>
            <person name="Frank I."/>
            <person name="Arciniega M."/>
            <person name="Shilova I.N."/>
            <person name="Zehr J.P."/>
        </authorList>
    </citation>
    <scope>NUCLEOTIDE SEQUENCE [LARGE SCALE GENOMIC DNA]</scope>
    <source>
        <strain evidence="4 5">WH 0402</strain>
    </source>
</reference>
<dbReference type="Gene3D" id="3.10.560.10">
    <property type="entry name" value="Outer membrane lipoprotein wza domain like"/>
    <property type="match status" value="3"/>
</dbReference>
<evidence type="ECO:0000259" key="2">
    <source>
        <dbReference type="Pfam" id="PF02563"/>
    </source>
</evidence>
<dbReference type="GO" id="GO:0015159">
    <property type="term" value="F:polysaccharide transmembrane transporter activity"/>
    <property type="evidence" value="ECO:0007669"/>
    <property type="project" value="InterPro"/>
</dbReference>
<dbReference type="AlphaFoldDB" id="T2JJB0"/>
<evidence type="ECO:0000313" key="5">
    <source>
        <dbReference type="Proteomes" id="UP000018130"/>
    </source>
</evidence>
<dbReference type="InterPro" id="IPR049712">
    <property type="entry name" value="Poly_export"/>
</dbReference>
<reference evidence="4 5" key="1">
    <citation type="submission" date="2013-01" db="EMBL/GenBank/DDBJ databases">
        <authorList>
            <person name="Bench S."/>
        </authorList>
    </citation>
    <scope>NUCLEOTIDE SEQUENCE [LARGE SCALE GENOMIC DNA]</scope>
    <source>
        <strain evidence="4 5">WH 0402</strain>
    </source>
</reference>
<evidence type="ECO:0000313" key="4">
    <source>
        <dbReference type="EMBL" id="CCQ65216.1"/>
    </source>
</evidence>
<dbReference type="Pfam" id="PF02563">
    <property type="entry name" value="Poly_export"/>
    <property type="match status" value="1"/>
</dbReference>
<dbReference type="InterPro" id="IPR019554">
    <property type="entry name" value="Soluble_ligand-bd"/>
</dbReference>
<keyword evidence="1" id="KW-0732">Signal</keyword>
<dbReference type="Pfam" id="PF10531">
    <property type="entry name" value="SLBB"/>
    <property type="match status" value="2"/>
</dbReference>
<dbReference type="PANTHER" id="PTHR33619:SF3">
    <property type="entry name" value="POLYSACCHARIDE EXPORT PROTEIN GFCE-RELATED"/>
    <property type="match status" value="1"/>
</dbReference>
<dbReference type="Proteomes" id="UP000018130">
    <property type="component" value="Unassembled WGS sequence"/>
</dbReference>
<evidence type="ECO:0000259" key="3">
    <source>
        <dbReference type="Pfam" id="PF10531"/>
    </source>
</evidence>
<accession>T2JJB0</accession>
<feature type="domain" description="Soluble ligand binding" evidence="3">
    <location>
        <begin position="141"/>
        <end position="195"/>
    </location>
</feature>
<feature type="domain" description="Soluble ligand binding" evidence="3">
    <location>
        <begin position="374"/>
        <end position="427"/>
    </location>
</feature>